<dbReference type="PANTHER" id="PTHR13948">
    <property type="entry name" value="RNA-BINDING PROTEIN"/>
    <property type="match status" value="1"/>
</dbReference>
<dbReference type="InterPro" id="IPR012677">
    <property type="entry name" value="Nucleotide-bd_a/b_plait_sf"/>
</dbReference>
<evidence type="ECO:0000256" key="6">
    <source>
        <dbReference type="ARBA" id="ARBA00023242"/>
    </source>
</evidence>
<dbReference type="Gene3D" id="4.10.1060.10">
    <property type="entry name" value="Zinc finger, RanBP2-type"/>
    <property type="match status" value="1"/>
</dbReference>
<keyword evidence="4" id="KW-0862">Zinc</keyword>
<evidence type="ECO:0000256" key="3">
    <source>
        <dbReference type="ARBA" id="ARBA00022771"/>
    </source>
</evidence>
<protein>
    <submittedName>
        <fullName evidence="13">RNA-binding protein 5-B-like</fullName>
    </submittedName>
</protein>
<comment type="subcellular location">
    <subcellularLocation>
        <location evidence="1">Nucleus</location>
    </subcellularLocation>
</comment>
<gene>
    <name evidence="13" type="primary">LOC106475604</name>
</gene>
<keyword evidence="3 8" id="KW-0863">Zinc-finger</keyword>
<dbReference type="Pfam" id="PF00641">
    <property type="entry name" value="Zn_ribbon_RanBP"/>
    <property type="match status" value="1"/>
</dbReference>
<feature type="region of interest" description="Disordered" evidence="9">
    <location>
        <begin position="105"/>
        <end position="165"/>
    </location>
</feature>
<reference evidence="13" key="1">
    <citation type="submission" date="2025-08" db="UniProtKB">
        <authorList>
            <consortium name="RefSeq"/>
        </authorList>
    </citation>
    <scope>IDENTIFICATION</scope>
    <source>
        <tissue evidence="13">Muscle</tissue>
    </source>
</reference>
<dbReference type="CDD" id="cd12313">
    <property type="entry name" value="RRM1_RRM2_RBM5_like"/>
    <property type="match status" value="1"/>
</dbReference>
<evidence type="ECO:0000256" key="9">
    <source>
        <dbReference type="SAM" id="MobiDB-lite"/>
    </source>
</evidence>
<evidence type="ECO:0000256" key="1">
    <source>
        <dbReference type="ARBA" id="ARBA00004123"/>
    </source>
</evidence>
<dbReference type="InterPro" id="IPR036443">
    <property type="entry name" value="Znf_RanBP2_sf"/>
</dbReference>
<keyword evidence="6" id="KW-0539">Nucleus</keyword>
<feature type="compositionally biased region" description="Basic and acidic residues" evidence="9">
    <location>
        <begin position="134"/>
        <end position="165"/>
    </location>
</feature>
<dbReference type="GeneID" id="106475604"/>
<feature type="region of interest" description="Disordered" evidence="9">
    <location>
        <begin position="1"/>
        <end position="67"/>
    </location>
</feature>
<dbReference type="SUPFAM" id="SSF54928">
    <property type="entry name" value="RNA-binding domain, RBD"/>
    <property type="match status" value="2"/>
</dbReference>
<evidence type="ECO:0000256" key="4">
    <source>
        <dbReference type="ARBA" id="ARBA00022833"/>
    </source>
</evidence>
<keyword evidence="12" id="KW-1185">Reference proteome</keyword>
<sequence>MNYPPGTEYSGDGVLYDSFGETSSEFGGNLESPNEVAVSSLPGDLDRQKRRERNRRQNRNRNRERFDRDRVDRPLICNESAVQGFLEGNYRDEEYGDYSCEIEQGYPDRRDSSYNNFGDRGNCDDRRGRNRGRRDRERNRDRDRNRGRDRDRERDRDRSRDRERDRDWREEIPNNTIMVRGLAPHISEADLRNEVTRYGLEPKDIRLMRKKYKDTGASRGFAFVEFLLLSEAVRWKELTQGVLIFGGDYRATLHYSIPKDGSGMKRNDASRADWSCSKCGLNNFRRRDVCFKCNTPREEAEEIRRQSGDGFEQISSTPSNALLLRNLDTLTTEERVLSVLGQLTSLPIKSIGIANDPLTNTSRGFCFVELHSISEASQLHDLLLSLDGQFYIDGRPVTITYARKSVNVIHSAASANAASVALAAAQWTNQVEPGSLPVNKNEQYQQGYDQYQV</sequence>
<evidence type="ECO:0000256" key="5">
    <source>
        <dbReference type="ARBA" id="ARBA00022884"/>
    </source>
</evidence>
<dbReference type="Gene3D" id="3.30.70.330">
    <property type="match status" value="2"/>
</dbReference>
<dbReference type="RefSeq" id="XP_013791732.2">
    <property type="nucleotide sequence ID" value="XM_013936278.2"/>
</dbReference>
<dbReference type="PROSITE" id="PS50102">
    <property type="entry name" value="RRM"/>
    <property type="match status" value="2"/>
</dbReference>
<evidence type="ECO:0000313" key="12">
    <source>
        <dbReference type="Proteomes" id="UP000694941"/>
    </source>
</evidence>
<dbReference type="Proteomes" id="UP000694941">
    <property type="component" value="Unplaced"/>
</dbReference>
<dbReference type="Pfam" id="PF00076">
    <property type="entry name" value="RRM_1"/>
    <property type="match status" value="2"/>
</dbReference>
<feature type="domain" description="RRM" evidence="10">
    <location>
        <begin position="320"/>
        <end position="404"/>
    </location>
</feature>
<accession>A0ABM1BZS5</accession>
<feature type="domain" description="RRM" evidence="10">
    <location>
        <begin position="175"/>
        <end position="258"/>
    </location>
</feature>
<proteinExistence type="predicted"/>
<dbReference type="PROSITE" id="PS01358">
    <property type="entry name" value="ZF_RANBP2_1"/>
    <property type="match status" value="1"/>
</dbReference>
<feature type="domain" description="RanBP2-type" evidence="11">
    <location>
        <begin position="270"/>
        <end position="299"/>
    </location>
</feature>
<dbReference type="InterPro" id="IPR000504">
    <property type="entry name" value="RRM_dom"/>
</dbReference>
<keyword evidence="2" id="KW-0479">Metal-binding</keyword>
<dbReference type="InterPro" id="IPR035979">
    <property type="entry name" value="RBD_domain_sf"/>
</dbReference>
<evidence type="ECO:0000259" key="10">
    <source>
        <dbReference type="PROSITE" id="PS50102"/>
    </source>
</evidence>
<evidence type="ECO:0000256" key="8">
    <source>
        <dbReference type="PROSITE-ProRule" id="PRU00322"/>
    </source>
</evidence>
<evidence type="ECO:0000313" key="13">
    <source>
        <dbReference type="RefSeq" id="XP_013791732.2"/>
    </source>
</evidence>
<dbReference type="SMART" id="SM00360">
    <property type="entry name" value="RRM"/>
    <property type="match status" value="2"/>
</dbReference>
<evidence type="ECO:0000259" key="11">
    <source>
        <dbReference type="PROSITE" id="PS50199"/>
    </source>
</evidence>
<dbReference type="SMART" id="SM00547">
    <property type="entry name" value="ZnF_RBZ"/>
    <property type="match status" value="1"/>
</dbReference>
<dbReference type="InterPro" id="IPR001876">
    <property type="entry name" value="Znf_RanBP2"/>
</dbReference>
<name>A0ABM1BZS5_LIMPO</name>
<dbReference type="SUPFAM" id="SSF90209">
    <property type="entry name" value="Ran binding protein zinc finger-like"/>
    <property type="match status" value="1"/>
</dbReference>
<dbReference type="PANTHER" id="PTHR13948:SF3">
    <property type="entry name" value="FI21118P1"/>
    <property type="match status" value="1"/>
</dbReference>
<dbReference type="PROSITE" id="PS50199">
    <property type="entry name" value="ZF_RANBP2_2"/>
    <property type="match status" value="1"/>
</dbReference>
<feature type="compositionally biased region" description="Basic residues" evidence="9">
    <location>
        <begin position="50"/>
        <end position="60"/>
    </location>
</feature>
<evidence type="ECO:0000256" key="7">
    <source>
        <dbReference type="PROSITE-ProRule" id="PRU00176"/>
    </source>
</evidence>
<keyword evidence="5 7" id="KW-0694">RNA-binding</keyword>
<evidence type="ECO:0000256" key="2">
    <source>
        <dbReference type="ARBA" id="ARBA00022723"/>
    </source>
</evidence>
<organism evidence="12 13">
    <name type="scientific">Limulus polyphemus</name>
    <name type="common">Atlantic horseshoe crab</name>
    <dbReference type="NCBI Taxonomy" id="6850"/>
    <lineage>
        <taxon>Eukaryota</taxon>
        <taxon>Metazoa</taxon>
        <taxon>Ecdysozoa</taxon>
        <taxon>Arthropoda</taxon>
        <taxon>Chelicerata</taxon>
        <taxon>Merostomata</taxon>
        <taxon>Xiphosura</taxon>
        <taxon>Limulidae</taxon>
        <taxon>Limulus</taxon>
    </lineage>
</organism>